<sequence>MTLRGPDRESTSYPRFVVLRRACHNVTSNFHFVYNPCCADSINVFQKNDGNVKEAWQTELRRRSSSRDEGFGQEEEHFTEIENAGIAVSIALLGSAVRSTSDSGGKEVYNGGLIEGTENIAEEAALLNVSIVKLGICGEKCYLCCLTINLVKAAIFGASDSVAKEPLQD</sequence>
<comment type="caution">
    <text evidence="1">The sequence shown here is derived from an EMBL/GenBank/DDBJ whole genome shotgun (WGS) entry which is preliminary data.</text>
</comment>
<reference evidence="1 2" key="1">
    <citation type="submission" date="2016-06" db="EMBL/GenBank/DDBJ databases">
        <authorList>
            <person name="Kjaerup R.B."/>
            <person name="Dalgaard T.S."/>
            <person name="Juul-Madsen H.R."/>
        </authorList>
    </citation>
    <scope>NUCLEOTIDE SEQUENCE [LARGE SCALE GENOMIC DNA]</scope>
    <source>
        <strain evidence="1 2">Pb300</strain>
    </source>
</reference>
<accession>A0A1D2JDH8</accession>
<gene>
    <name evidence="1" type="ORF">ACO22_04298</name>
</gene>
<dbReference type="AlphaFoldDB" id="A0A1D2JDH8"/>
<name>A0A1D2JDH8_PARBR</name>
<organism evidence="1 2">
    <name type="scientific">Paracoccidioides brasiliensis</name>
    <dbReference type="NCBI Taxonomy" id="121759"/>
    <lineage>
        <taxon>Eukaryota</taxon>
        <taxon>Fungi</taxon>
        <taxon>Dikarya</taxon>
        <taxon>Ascomycota</taxon>
        <taxon>Pezizomycotina</taxon>
        <taxon>Eurotiomycetes</taxon>
        <taxon>Eurotiomycetidae</taxon>
        <taxon>Onygenales</taxon>
        <taxon>Ajellomycetaceae</taxon>
        <taxon>Paracoccidioides</taxon>
    </lineage>
</organism>
<protein>
    <submittedName>
        <fullName evidence="1">Uncharacterized protein</fullName>
    </submittedName>
</protein>
<evidence type="ECO:0000313" key="2">
    <source>
        <dbReference type="Proteomes" id="UP000242814"/>
    </source>
</evidence>
<evidence type="ECO:0000313" key="1">
    <source>
        <dbReference type="EMBL" id="ODH27133.1"/>
    </source>
</evidence>
<proteinExistence type="predicted"/>
<dbReference type="Proteomes" id="UP000242814">
    <property type="component" value="Unassembled WGS sequence"/>
</dbReference>
<dbReference type="EMBL" id="LZYO01000166">
    <property type="protein sequence ID" value="ODH27133.1"/>
    <property type="molecule type" value="Genomic_DNA"/>
</dbReference>